<sequence>MTEPTSDGHAPGKTALLVIDMVNTLEFEGAEQLDRPAERAAKGIRALRDEADRCGVPVIYANDNFGEWHLDRAGLVERVEGTGARGQSLLDQVRPREDDFFVVKPQSSAFYATTLPALLPRLGASRLILTGVAADICVLFTAADAHMREYELWVPSDCVAGEDTQRTDWALEIMRNSMGADTAASSDLPLEDWLARAG</sequence>
<dbReference type="InterPro" id="IPR050272">
    <property type="entry name" value="Isochorismatase-like_hydrls"/>
</dbReference>
<dbReference type="AlphaFoldDB" id="A0A1H8C5E8"/>
<evidence type="ECO:0000259" key="2">
    <source>
        <dbReference type="Pfam" id="PF00857"/>
    </source>
</evidence>
<gene>
    <name evidence="3" type="ORF">SAMN05192583_1463</name>
</gene>
<dbReference type="OrthoDB" id="8477867at2"/>
<dbReference type="CDD" id="cd00431">
    <property type="entry name" value="cysteine_hydrolases"/>
    <property type="match status" value="1"/>
</dbReference>
<dbReference type="Gene3D" id="3.40.50.850">
    <property type="entry name" value="Isochorismatase-like"/>
    <property type="match status" value="1"/>
</dbReference>
<dbReference type="GO" id="GO:0016787">
    <property type="term" value="F:hydrolase activity"/>
    <property type="evidence" value="ECO:0007669"/>
    <property type="project" value="UniProtKB-KW"/>
</dbReference>
<evidence type="ECO:0000313" key="3">
    <source>
        <dbReference type="EMBL" id="SEM90192.1"/>
    </source>
</evidence>
<evidence type="ECO:0000313" key="4">
    <source>
        <dbReference type="Proteomes" id="UP000199206"/>
    </source>
</evidence>
<dbReference type="EMBL" id="FOCF01000003">
    <property type="protein sequence ID" value="SEM90192.1"/>
    <property type="molecule type" value="Genomic_DNA"/>
</dbReference>
<dbReference type="Pfam" id="PF00857">
    <property type="entry name" value="Isochorismatase"/>
    <property type="match status" value="1"/>
</dbReference>
<keyword evidence="4" id="KW-1185">Reference proteome</keyword>
<feature type="domain" description="Isochorismatase-like" evidence="2">
    <location>
        <begin position="14"/>
        <end position="179"/>
    </location>
</feature>
<dbReference type="PANTHER" id="PTHR43540:SF6">
    <property type="entry name" value="ISOCHORISMATASE-LIKE DOMAIN-CONTAINING PROTEIN"/>
    <property type="match status" value="1"/>
</dbReference>
<reference evidence="4" key="1">
    <citation type="submission" date="2016-10" db="EMBL/GenBank/DDBJ databases">
        <authorList>
            <person name="Varghese N."/>
            <person name="Submissions S."/>
        </authorList>
    </citation>
    <scope>NUCLEOTIDE SEQUENCE [LARGE SCALE GENOMIC DNA]</scope>
    <source>
        <strain evidence="4">S6-262</strain>
    </source>
</reference>
<dbReference type="SUPFAM" id="SSF52499">
    <property type="entry name" value="Isochorismatase-like hydrolases"/>
    <property type="match status" value="1"/>
</dbReference>
<evidence type="ECO:0000256" key="1">
    <source>
        <dbReference type="ARBA" id="ARBA00022801"/>
    </source>
</evidence>
<proteinExistence type="predicted"/>
<dbReference type="STRING" id="1166340.SAMN05192583_1463"/>
<dbReference type="RefSeq" id="WP_093664967.1">
    <property type="nucleotide sequence ID" value="NZ_FOCF01000003.1"/>
</dbReference>
<accession>A0A1H8C5E8</accession>
<dbReference type="PANTHER" id="PTHR43540">
    <property type="entry name" value="PEROXYUREIDOACRYLATE/UREIDOACRYLATE AMIDOHYDROLASE-RELATED"/>
    <property type="match status" value="1"/>
</dbReference>
<organism evidence="3 4">
    <name type="scientific">Sphingomonas gellani</name>
    <dbReference type="NCBI Taxonomy" id="1166340"/>
    <lineage>
        <taxon>Bacteria</taxon>
        <taxon>Pseudomonadati</taxon>
        <taxon>Pseudomonadota</taxon>
        <taxon>Alphaproteobacteria</taxon>
        <taxon>Sphingomonadales</taxon>
        <taxon>Sphingomonadaceae</taxon>
        <taxon>Sphingomonas</taxon>
    </lineage>
</organism>
<keyword evidence="1" id="KW-0378">Hydrolase</keyword>
<protein>
    <submittedName>
        <fullName evidence="3">Nicotinamidase-related amidase</fullName>
    </submittedName>
</protein>
<dbReference type="InterPro" id="IPR036380">
    <property type="entry name" value="Isochorismatase-like_sf"/>
</dbReference>
<dbReference type="Proteomes" id="UP000199206">
    <property type="component" value="Unassembled WGS sequence"/>
</dbReference>
<name>A0A1H8C5E8_9SPHN</name>
<dbReference type="InterPro" id="IPR000868">
    <property type="entry name" value="Isochorismatase-like_dom"/>
</dbReference>